<protein>
    <submittedName>
        <fullName evidence="2 3">Uncharacterized protein</fullName>
    </submittedName>
</protein>
<name>E0VTE5_PEDHC</name>
<reference evidence="2" key="2">
    <citation type="submission" date="2007-04" db="EMBL/GenBank/DDBJ databases">
        <title>The genome of the human body louse.</title>
        <authorList>
            <consortium name="The Human Body Louse Genome Consortium"/>
            <person name="Kirkness E."/>
            <person name="Walenz B."/>
            <person name="Hass B."/>
            <person name="Bruggner R."/>
            <person name="Strausberg R."/>
        </authorList>
    </citation>
    <scope>NUCLEOTIDE SEQUENCE</scope>
    <source>
        <strain evidence="2">USDA</strain>
    </source>
</reference>
<sequence>MFCLLLYCRSPSWPVWAPRLPPLPSSTAPPSPKNSLIIRHKTTTTPHHSKLQMCNGFHSQKKLTAAPLLKSLTSPSFPRPSCDDEIPVTTTTLRLPPPSNNPSKSFSSPGILHSPSVTRWSYAASLVETSAVTQRCVMVQHRKTFDAGDGIKFMMDNNTEEQSQHEKNINSHSVFILRRCSTINASSGSGPSETGSLDRAKSAIDRRKKTEDNNVVSTGGRVEVTRVNPNSLIDELLRSTDLTQTDESTAGTGLQLFIAKDGTTALGSQDVVKSQMTKSGVFKQVVIEDNRPNPEPKNFPDVMR</sequence>
<dbReference type="AlphaFoldDB" id="E0VTE5"/>
<gene>
    <name evidence="3" type="primary">8230243</name>
    <name evidence="2" type="ORF">Phum_PHUM431740</name>
</gene>
<evidence type="ECO:0000313" key="3">
    <source>
        <dbReference type="EnsemblMetazoa" id="PHUM431740-PA"/>
    </source>
</evidence>
<evidence type="ECO:0000313" key="4">
    <source>
        <dbReference type="Proteomes" id="UP000009046"/>
    </source>
</evidence>
<dbReference type="GeneID" id="8230243"/>
<dbReference type="HOGENOM" id="CLU_916171_0_0_1"/>
<feature type="compositionally biased region" description="Polar residues" evidence="1">
    <location>
        <begin position="185"/>
        <end position="195"/>
    </location>
</feature>
<dbReference type="EnsemblMetazoa" id="PHUM431740-RA">
    <property type="protein sequence ID" value="PHUM431740-PA"/>
    <property type="gene ID" value="PHUM431740"/>
</dbReference>
<dbReference type="InterPro" id="IPR039931">
    <property type="entry name" value="EEIG1/2-like"/>
</dbReference>
<reference evidence="3" key="3">
    <citation type="submission" date="2021-02" db="UniProtKB">
        <authorList>
            <consortium name="EnsemblMetazoa"/>
        </authorList>
    </citation>
    <scope>IDENTIFICATION</scope>
    <source>
        <strain evidence="3">USDA</strain>
    </source>
</reference>
<dbReference type="Proteomes" id="UP000009046">
    <property type="component" value="Unassembled WGS sequence"/>
</dbReference>
<proteinExistence type="predicted"/>
<dbReference type="EMBL" id="DS235762">
    <property type="protein sequence ID" value="EEB16651.1"/>
    <property type="molecule type" value="Genomic_DNA"/>
</dbReference>
<dbReference type="EMBL" id="AAZO01005265">
    <property type="status" value="NOT_ANNOTATED_CDS"/>
    <property type="molecule type" value="Genomic_DNA"/>
</dbReference>
<feature type="region of interest" description="Disordered" evidence="1">
    <location>
        <begin position="90"/>
        <end position="110"/>
    </location>
</feature>
<dbReference type="OrthoDB" id="3365224at2759"/>
<dbReference type="PANTHER" id="PTHR21456:SF1">
    <property type="entry name" value="C2 NT-TYPE DOMAIN-CONTAINING PROTEIN"/>
    <property type="match status" value="1"/>
</dbReference>
<dbReference type="RefSeq" id="XP_002429389.1">
    <property type="nucleotide sequence ID" value="XM_002429344.1"/>
</dbReference>
<feature type="region of interest" description="Disordered" evidence="1">
    <location>
        <begin position="185"/>
        <end position="219"/>
    </location>
</feature>
<feature type="compositionally biased region" description="Basic and acidic residues" evidence="1">
    <location>
        <begin position="196"/>
        <end position="212"/>
    </location>
</feature>
<dbReference type="InParanoid" id="E0VTE5"/>
<dbReference type="eggNOG" id="ENOG502QRRN">
    <property type="taxonomic scope" value="Eukaryota"/>
</dbReference>
<dbReference type="CTD" id="8230243"/>
<keyword evidence="4" id="KW-1185">Reference proteome</keyword>
<evidence type="ECO:0000313" key="2">
    <source>
        <dbReference type="EMBL" id="EEB16651.1"/>
    </source>
</evidence>
<dbReference type="PANTHER" id="PTHR21456">
    <property type="entry name" value="FAMILY WITH SEQUENCE SIMILARITY 102"/>
    <property type="match status" value="1"/>
</dbReference>
<accession>E0VTE5</accession>
<evidence type="ECO:0000256" key="1">
    <source>
        <dbReference type="SAM" id="MobiDB-lite"/>
    </source>
</evidence>
<dbReference type="KEGG" id="phu:Phum_PHUM431740"/>
<reference evidence="2" key="1">
    <citation type="submission" date="2007-04" db="EMBL/GenBank/DDBJ databases">
        <title>Annotation of Pediculus humanus corporis strain USDA.</title>
        <authorList>
            <person name="Kirkness E."/>
            <person name="Hannick L."/>
            <person name="Hass B."/>
            <person name="Bruggner R."/>
            <person name="Lawson D."/>
            <person name="Bidwell S."/>
            <person name="Joardar V."/>
            <person name="Caler E."/>
            <person name="Walenz B."/>
            <person name="Inman J."/>
            <person name="Schobel S."/>
            <person name="Galinsky K."/>
            <person name="Amedeo P."/>
            <person name="Strausberg R."/>
        </authorList>
    </citation>
    <scope>NUCLEOTIDE SEQUENCE</scope>
    <source>
        <strain evidence="2">USDA</strain>
    </source>
</reference>
<organism>
    <name type="scientific">Pediculus humanus subsp. corporis</name>
    <name type="common">Body louse</name>
    <dbReference type="NCBI Taxonomy" id="121224"/>
    <lineage>
        <taxon>Eukaryota</taxon>
        <taxon>Metazoa</taxon>
        <taxon>Ecdysozoa</taxon>
        <taxon>Arthropoda</taxon>
        <taxon>Hexapoda</taxon>
        <taxon>Insecta</taxon>
        <taxon>Pterygota</taxon>
        <taxon>Neoptera</taxon>
        <taxon>Paraneoptera</taxon>
        <taxon>Psocodea</taxon>
        <taxon>Troctomorpha</taxon>
        <taxon>Phthiraptera</taxon>
        <taxon>Anoplura</taxon>
        <taxon>Pediculidae</taxon>
        <taxon>Pediculus</taxon>
    </lineage>
</organism>
<dbReference type="VEuPathDB" id="VectorBase:PHUM431740"/>